<protein>
    <submittedName>
        <fullName evidence="1">Uncharacterized protein</fullName>
    </submittedName>
</protein>
<evidence type="ECO:0000313" key="2">
    <source>
        <dbReference type="Proteomes" id="UP001303046"/>
    </source>
</evidence>
<comment type="caution">
    <text evidence="1">The sequence shown here is derived from an EMBL/GenBank/DDBJ whole genome shotgun (WGS) entry which is preliminary data.</text>
</comment>
<name>A0ABR1ECI0_NECAM</name>
<proteinExistence type="predicted"/>
<reference evidence="1 2" key="1">
    <citation type="submission" date="2023-08" db="EMBL/GenBank/DDBJ databases">
        <title>A Necator americanus chromosomal reference genome.</title>
        <authorList>
            <person name="Ilik V."/>
            <person name="Petrzelkova K.J."/>
            <person name="Pardy F."/>
            <person name="Fuh T."/>
            <person name="Niatou-Singa F.S."/>
            <person name="Gouil Q."/>
            <person name="Baker L."/>
            <person name="Ritchie M.E."/>
            <person name="Jex A.R."/>
            <person name="Gazzola D."/>
            <person name="Li H."/>
            <person name="Toshio Fujiwara R."/>
            <person name="Zhan B."/>
            <person name="Aroian R.V."/>
            <person name="Pafco B."/>
            <person name="Schwarz E.M."/>
        </authorList>
    </citation>
    <scope>NUCLEOTIDE SEQUENCE [LARGE SCALE GENOMIC DNA]</scope>
    <source>
        <strain evidence="1 2">Aroian</strain>
        <tissue evidence="1">Whole animal</tissue>
    </source>
</reference>
<dbReference type="Proteomes" id="UP001303046">
    <property type="component" value="Unassembled WGS sequence"/>
</dbReference>
<evidence type="ECO:0000313" key="1">
    <source>
        <dbReference type="EMBL" id="KAK6760402.1"/>
    </source>
</evidence>
<gene>
    <name evidence="1" type="primary">Necator_chrX.g21915</name>
    <name evidence="1" type="ORF">RB195_021754</name>
</gene>
<keyword evidence="2" id="KW-1185">Reference proteome</keyword>
<organism evidence="1 2">
    <name type="scientific">Necator americanus</name>
    <name type="common">Human hookworm</name>
    <dbReference type="NCBI Taxonomy" id="51031"/>
    <lineage>
        <taxon>Eukaryota</taxon>
        <taxon>Metazoa</taxon>
        <taxon>Ecdysozoa</taxon>
        <taxon>Nematoda</taxon>
        <taxon>Chromadorea</taxon>
        <taxon>Rhabditida</taxon>
        <taxon>Rhabditina</taxon>
        <taxon>Rhabditomorpha</taxon>
        <taxon>Strongyloidea</taxon>
        <taxon>Ancylostomatidae</taxon>
        <taxon>Bunostominae</taxon>
        <taxon>Necator</taxon>
    </lineage>
</organism>
<dbReference type="EMBL" id="JAVFWL010000006">
    <property type="protein sequence ID" value="KAK6760402.1"/>
    <property type="molecule type" value="Genomic_DNA"/>
</dbReference>
<accession>A0ABR1ECI0</accession>
<sequence>MFAEYAKTFLLIDMRPPSCYCFLSGVDCLVLLPQEVSKIPSQQMVTVGIDANEKMGLEKQADTKMDAAKETLLIQMPQKKFAIASAETKSTYNLVCVARNTGDLNQEKRLRRKLCRQLQQDRDNEWTSRANKFEKVWEDKNPRKAYVPLKQYSGKMKRCSPVLSITSGVAVGEAILPIRWNHFKTLLNRKTPSALGLGPICAVNEEIFHLLDTDQNQRPSRYPKDEK</sequence>